<accession>A0A835LDP7</accession>
<dbReference type="GO" id="GO:0009535">
    <property type="term" value="C:chloroplast thylakoid membrane"/>
    <property type="evidence" value="ECO:0007669"/>
    <property type="project" value="UniProtKB-SubCell"/>
</dbReference>
<dbReference type="Gene3D" id="1.10.3460.10">
    <property type="entry name" value="Chlorophyll a/b binding protein domain"/>
    <property type="match status" value="1"/>
</dbReference>
<keyword evidence="2" id="KW-0793">Thylakoid</keyword>
<dbReference type="EMBL" id="JADFTS010000008">
    <property type="protein sequence ID" value="KAF9591713.1"/>
    <property type="molecule type" value="Genomic_DNA"/>
</dbReference>
<evidence type="ECO:0000256" key="1">
    <source>
        <dbReference type="PIRSR" id="PIRSR601344-1"/>
    </source>
</evidence>
<dbReference type="Proteomes" id="UP000631114">
    <property type="component" value="Unassembled WGS sequence"/>
</dbReference>
<keyword evidence="2" id="KW-0934">Plastid</keyword>
<gene>
    <name evidence="3" type="ORF">IFM89_006059</name>
</gene>
<keyword evidence="2" id="KW-0604">Photosystem II</keyword>
<dbReference type="GO" id="GO:0009523">
    <property type="term" value="C:photosystem II"/>
    <property type="evidence" value="ECO:0007669"/>
    <property type="project" value="UniProtKB-KW"/>
</dbReference>
<proteinExistence type="inferred from homology"/>
<evidence type="ECO:0000256" key="2">
    <source>
        <dbReference type="RuleBase" id="RU363080"/>
    </source>
</evidence>
<evidence type="ECO:0000313" key="3">
    <source>
        <dbReference type="EMBL" id="KAF9591713.1"/>
    </source>
</evidence>
<sequence length="165" mass="18186">MAASSMALTSPFLAGKAVKLAPSKSELLGEGRVTMRKTVGKPTQWYGPDRVRYLGPFSGEPPSYLTGEFPGDYGWDTGPLTTPRHSPRTVNLRSFTQDGQCLVPLGSSSPNFFHANGVKFVKRPGSRWCTNFQMKVDWITWVTRFGSCSKYSSHPGYTSYIDGCC</sequence>
<comment type="similarity">
    <text evidence="2">Belongs to the light-harvesting chlorophyll a/b-binding (LHC) protein family.</text>
</comment>
<comment type="subcellular location">
    <subcellularLocation>
        <location evidence="2">Plastid</location>
        <location evidence="2">Chloroplast thylakoid membrane</location>
    </subcellularLocation>
</comment>
<dbReference type="GO" id="GO:0009765">
    <property type="term" value="P:photosynthesis, light harvesting"/>
    <property type="evidence" value="ECO:0007669"/>
    <property type="project" value="InterPro"/>
</dbReference>
<dbReference type="GO" id="GO:0009522">
    <property type="term" value="C:photosystem I"/>
    <property type="evidence" value="ECO:0007669"/>
    <property type="project" value="UniProtKB-KW"/>
</dbReference>
<feature type="binding site" evidence="1">
    <location>
        <position position="75"/>
    </location>
    <ligand>
        <name>chlorophyll a</name>
        <dbReference type="ChEBI" id="CHEBI:58416"/>
        <label>1</label>
    </ligand>
</feature>
<evidence type="ECO:0000313" key="4">
    <source>
        <dbReference type="Proteomes" id="UP000631114"/>
    </source>
</evidence>
<dbReference type="AlphaFoldDB" id="A0A835LDP7"/>
<comment type="caution">
    <text evidence="3">The sequence shown here is derived from an EMBL/GenBank/DDBJ whole genome shotgun (WGS) entry which is preliminary data.</text>
</comment>
<protein>
    <recommendedName>
        <fullName evidence="2">Chlorophyll a-b binding protein, chloroplastic</fullName>
    </recommendedName>
</protein>
<dbReference type="OrthoDB" id="1933047at2759"/>
<name>A0A835LDP7_9MAGN</name>
<dbReference type="SUPFAM" id="SSF103511">
    <property type="entry name" value="Chlorophyll a-b binding protein"/>
    <property type="match status" value="1"/>
</dbReference>
<dbReference type="GO" id="GO:0016168">
    <property type="term" value="F:chlorophyll binding"/>
    <property type="evidence" value="ECO:0007669"/>
    <property type="project" value="UniProtKB-KW"/>
</dbReference>
<keyword evidence="2" id="KW-0603">Photosystem I</keyword>
<organism evidence="3 4">
    <name type="scientific">Coptis chinensis</name>
    <dbReference type="NCBI Taxonomy" id="261450"/>
    <lineage>
        <taxon>Eukaryota</taxon>
        <taxon>Viridiplantae</taxon>
        <taxon>Streptophyta</taxon>
        <taxon>Embryophyta</taxon>
        <taxon>Tracheophyta</taxon>
        <taxon>Spermatophyta</taxon>
        <taxon>Magnoliopsida</taxon>
        <taxon>Ranunculales</taxon>
        <taxon>Ranunculaceae</taxon>
        <taxon>Coptidoideae</taxon>
        <taxon>Coptis</taxon>
    </lineage>
</organism>
<keyword evidence="4" id="KW-1185">Reference proteome</keyword>
<keyword evidence="2" id="KW-0602">Photosynthesis</keyword>
<reference evidence="3 4" key="1">
    <citation type="submission" date="2020-10" db="EMBL/GenBank/DDBJ databases">
        <title>The Coptis chinensis genome and diversification of protoberbering-type alkaloids.</title>
        <authorList>
            <person name="Wang B."/>
            <person name="Shu S."/>
            <person name="Song C."/>
            <person name="Liu Y."/>
        </authorList>
    </citation>
    <scope>NUCLEOTIDE SEQUENCE [LARGE SCALE GENOMIC DNA]</scope>
    <source>
        <strain evidence="3">HL-2020</strain>
        <tissue evidence="3">Leaf</tissue>
    </source>
</reference>
<dbReference type="InterPro" id="IPR001344">
    <property type="entry name" value="Chloro_AB-bd_pln"/>
</dbReference>
<keyword evidence="1 2" id="KW-0148">Chlorophyll</keyword>
<comment type="function">
    <text evidence="2">The light-harvesting complex (LHC) functions as a light receptor, it captures and delivers excitation energy to photosystems with which it is closely associated.</text>
</comment>
<feature type="binding site" description="axial binding residue" evidence="1">
    <location>
        <position position="53"/>
    </location>
    <ligand>
        <name>chlorophyll b</name>
        <dbReference type="ChEBI" id="CHEBI:61721"/>
        <label>1</label>
    </ligand>
    <ligandPart>
        <name>Mg</name>
        <dbReference type="ChEBI" id="CHEBI:25107"/>
    </ligandPart>
</feature>
<keyword evidence="2" id="KW-0157">Chromophore</keyword>
<dbReference type="PANTHER" id="PTHR21649">
    <property type="entry name" value="CHLOROPHYLL A/B BINDING PROTEIN"/>
    <property type="match status" value="1"/>
</dbReference>
<keyword evidence="2" id="KW-0150">Chloroplast</keyword>